<feature type="compositionally biased region" description="Basic and acidic residues" evidence="1">
    <location>
        <begin position="770"/>
        <end position="784"/>
    </location>
</feature>
<dbReference type="PANTHER" id="PTHR18460:SF3">
    <property type="entry name" value="TELO2-INTERACTING PROTEIN 1 HOMOLOG"/>
    <property type="match status" value="1"/>
</dbReference>
<dbReference type="Pfam" id="PF24173">
    <property type="entry name" value="TPR_TTI1_N"/>
    <property type="match status" value="1"/>
</dbReference>
<dbReference type="Pfam" id="PF21547">
    <property type="entry name" value="TTI1"/>
    <property type="match status" value="1"/>
</dbReference>
<evidence type="ECO:0000259" key="2">
    <source>
        <dbReference type="Pfam" id="PF24173"/>
    </source>
</evidence>
<dbReference type="Gene3D" id="1.25.10.10">
    <property type="entry name" value="Leucine-rich Repeat Variant"/>
    <property type="match status" value="2"/>
</dbReference>
<dbReference type="Pfam" id="PF24181">
    <property type="entry name" value="TPR_TTI1_C"/>
    <property type="match status" value="1"/>
</dbReference>
<dbReference type="AlphaFoldDB" id="A0A0B7JTT7"/>
<feature type="domain" description="TTI1 C-terminal TPR" evidence="3">
    <location>
        <begin position="720"/>
        <end position="909"/>
    </location>
</feature>
<dbReference type="InterPro" id="IPR052587">
    <property type="entry name" value="TELO2-interacting_protein_1"/>
</dbReference>
<evidence type="ECO:0000259" key="3">
    <source>
        <dbReference type="Pfam" id="PF24181"/>
    </source>
</evidence>
<dbReference type="GO" id="GO:0005737">
    <property type="term" value="C:cytoplasm"/>
    <property type="evidence" value="ECO:0007669"/>
    <property type="project" value="TreeGrafter"/>
</dbReference>
<evidence type="ECO:0000313" key="4">
    <source>
        <dbReference type="EMBL" id="CEO48374.1"/>
    </source>
</evidence>
<dbReference type="InterPro" id="IPR016441">
    <property type="entry name" value="Tti1"/>
</dbReference>
<protein>
    <recommendedName>
        <fullName evidence="5">HEAT repeat protein</fullName>
    </recommendedName>
</protein>
<organism evidence="4">
    <name type="scientific">Bionectria ochroleuca</name>
    <name type="common">Gliocladium roseum</name>
    <dbReference type="NCBI Taxonomy" id="29856"/>
    <lineage>
        <taxon>Eukaryota</taxon>
        <taxon>Fungi</taxon>
        <taxon>Dikarya</taxon>
        <taxon>Ascomycota</taxon>
        <taxon>Pezizomycotina</taxon>
        <taxon>Sordariomycetes</taxon>
        <taxon>Hypocreomycetidae</taxon>
        <taxon>Hypocreales</taxon>
        <taxon>Bionectriaceae</taxon>
        <taxon>Clonostachys</taxon>
    </lineage>
</organism>
<dbReference type="InterPro" id="IPR049362">
    <property type="entry name" value="TTI1_rpt"/>
</dbReference>
<feature type="compositionally biased region" description="Basic and acidic residues" evidence="1">
    <location>
        <begin position="794"/>
        <end position="812"/>
    </location>
</feature>
<feature type="region of interest" description="Disordered" evidence="1">
    <location>
        <begin position="767"/>
        <end position="814"/>
    </location>
</feature>
<feature type="domain" description="TTI1 N-terminal TPR" evidence="2">
    <location>
        <begin position="14"/>
        <end position="345"/>
    </location>
</feature>
<evidence type="ECO:0000256" key="1">
    <source>
        <dbReference type="SAM" id="MobiDB-lite"/>
    </source>
</evidence>
<dbReference type="SUPFAM" id="SSF48371">
    <property type="entry name" value="ARM repeat"/>
    <property type="match status" value="1"/>
</dbReference>
<dbReference type="EMBL" id="CDPU01000010">
    <property type="protein sequence ID" value="CEO48374.1"/>
    <property type="molecule type" value="Genomic_DNA"/>
</dbReference>
<sequence>MESAARNDERNKLFQKLKPCCVQISQLALRKAQEHAAQAELLALTDQLLGILNDQIRTNPLALDEKLAEYTFFPLYHIFRQIDTFSTRLIENCVKSLNILILHGWKSKISPEMAKQVLSLLTFIIDGIPGSKNKRDVDEETVLEAFRGFTALFQVTAQSPTAAAGLAESDAIPALGHAITVMLDGVEKGANSTISIESLRAIQGVYTAIREQAALANFLPGCISILTKVLSAPARHKKLVLARSLSTSALILTRVLGDMQTRSIRAKAERKDAEDEDKTALLSPAWLTATANQVKVALSNMMKLRSHDEPEVRETLRSLCMTLLDECHDTLSNCSRILVETAIILDDLEAKSSFAETSLRDLISIYPELADEAKETVYGWLTSLPRLMQASDDDMKSKAVHSLSKGMKLLQDLDIESSTVQETLGNALIDSIVSAMNTNKPQTAIQGTDVQLLSGTSGLVVEGSQGSSYPPIVFSQESQRGLRAEIGRLLNVLGSNTTSSGLATSFLEYIQNPGTVSQVAAFWACFELVKASHQSSADASELFDLSSFDQGDEAEDIDLIFRELYSFSVQTLDAHTQASSIDWRLEATALEVTAYAAKRSGSAFRPELIDVLFPIVTFLGSDNPSLQQHGILTLNSMAQSCEYANVSELIVENVDYMVNSVALRLNTLDISPASTNVLTMMIRLAGPRLVPFLDDVVESIFAALENYHGYTNFVESLFSVLQELVNQAVVSDMLLLDGQSHSDHKHSKKSPQVDGLKGLADFISRRQSRKLREDEERRTGESTRGHPTAPWGDEGPKKDEEMPGPEPEKEKPPNSMTYQLLLRITNLTQHYLTSPVPRLRRALLEILSKSSPALAADEDSFLPLINAIWPVVVDRLYDSEIFISIEACHALSEMCASGGDFLASRFETEWAARLGEWCRKVKRQVQATGSHSGTPVQQSISAPTDSQILLPTSTGELVKSTRKQSTVLSSDLGQHASPVRVWEAVVGLLKSMVTYVKLTDVMFEEILVLLAEVMEKSREVREALEVISADAVWIMRYDRGLVAHVQTPLMDDVSFAHMQPQAA</sequence>
<dbReference type="InterPro" id="IPR011989">
    <property type="entry name" value="ARM-like"/>
</dbReference>
<reference evidence="4" key="1">
    <citation type="submission" date="2015-01" db="EMBL/GenBank/DDBJ databases">
        <authorList>
            <person name="Durling Mikael"/>
        </authorList>
    </citation>
    <scope>NUCLEOTIDE SEQUENCE</scope>
</reference>
<dbReference type="InterPro" id="IPR057567">
    <property type="entry name" value="TPR_TTI1_C"/>
</dbReference>
<dbReference type="PIRSF" id="PIRSF005250">
    <property type="entry name" value="UCP005250"/>
    <property type="match status" value="1"/>
</dbReference>
<dbReference type="PANTHER" id="PTHR18460">
    <property type="entry name" value="TEL2 INTERACTING PROTEIN 1 TTI1 FAMILY MEMBER"/>
    <property type="match status" value="1"/>
</dbReference>
<accession>A0A0B7JTT7</accession>
<name>A0A0B7JTT7_BIOOC</name>
<proteinExistence type="predicted"/>
<dbReference type="InterPro" id="IPR016024">
    <property type="entry name" value="ARM-type_fold"/>
</dbReference>
<dbReference type="InterPro" id="IPR057566">
    <property type="entry name" value="TPR_TTI1_N"/>
</dbReference>
<evidence type="ECO:0008006" key="5">
    <source>
        <dbReference type="Google" id="ProtNLM"/>
    </source>
</evidence>
<gene>
    <name evidence="4" type="ORF">BN869_000004431_1</name>
</gene>